<comment type="similarity">
    <text evidence="2 7">Belongs to the ExbD/TolR family.</text>
</comment>
<evidence type="ECO:0000256" key="5">
    <source>
        <dbReference type="ARBA" id="ARBA00022989"/>
    </source>
</evidence>
<sequence>MTPLVSVIFLLIIFFLVAGTVSSPGLWEIEHPHSSSDATVDQMDLSIFIDQDGNMAVGDREIKNNYQLRYLIDNAYQNRIPPSIEVHADSRVDSHDVIELLEQVRRGGVRKVDLVTEVAP</sequence>
<reference evidence="8 9" key="1">
    <citation type="submission" date="2020-08" db="EMBL/GenBank/DDBJ databases">
        <title>Bridging the membrane lipid divide: bacteria of the FCB group superphylum have the potential to synthesize archaeal ether lipids.</title>
        <authorList>
            <person name="Villanueva L."/>
            <person name="Von Meijenfeldt F.A.B."/>
            <person name="Westbye A.B."/>
            <person name="Yadav S."/>
            <person name="Hopmans E.C."/>
            <person name="Dutilh B.E."/>
            <person name="Sinninghe Damste J.S."/>
        </authorList>
    </citation>
    <scope>NUCLEOTIDE SEQUENCE [LARGE SCALE GENOMIC DNA]</scope>
    <source>
        <strain evidence="8">NIOZ-UU100</strain>
    </source>
</reference>
<protein>
    <submittedName>
        <fullName evidence="8">Biopolymer transporter ExbD</fullName>
    </submittedName>
</protein>
<keyword evidence="7" id="KW-0653">Protein transport</keyword>
<proteinExistence type="inferred from homology"/>
<keyword evidence="7" id="KW-0813">Transport</keyword>
<evidence type="ECO:0000256" key="2">
    <source>
        <dbReference type="ARBA" id="ARBA00005811"/>
    </source>
</evidence>
<dbReference type="Gene3D" id="3.30.420.270">
    <property type="match status" value="1"/>
</dbReference>
<dbReference type="Pfam" id="PF02472">
    <property type="entry name" value="ExbD"/>
    <property type="match status" value="1"/>
</dbReference>
<keyword evidence="5" id="KW-1133">Transmembrane helix</keyword>
<evidence type="ECO:0000313" key="8">
    <source>
        <dbReference type="EMBL" id="MBC8520240.1"/>
    </source>
</evidence>
<accession>A0A8J6PF53</accession>
<comment type="subcellular location">
    <subcellularLocation>
        <location evidence="1">Cell membrane</location>
        <topology evidence="1">Single-pass membrane protein</topology>
    </subcellularLocation>
    <subcellularLocation>
        <location evidence="7">Cell membrane</location>
        <topology evidence="7">Single-pass type II membrane protein</topology>
    </subcellularLocation>
</comment>
<evidence type="ECO:0000256" key="4">
    <source>
        <dbReference type="ARBA" id="ARBA00022692"/>
    </source>
</evidence>
<name>A0A8J6PF53_9GAMM</name>
<evidence type="ECO:0000256" key="6">
    <source>
        <dbReference type="ARBA" id="ARBA00023136"/>
    </source>
</evidence>
<evidence type="ECO:0000256" key="3">
    <source>
        <dbReference type="ARBA" id="ARBA00022475"/>
    </source>
</evidence>
<dbReference type="GO" id="GO:0022857">
    <property type="term" value="F:transmembrane transporter activity"/>
    <property type="evidence" value="ECO:0007669"/>
    <property type="project" value="InterPro"/>
</dbReference>
<evidence type="ECO:0000313" key="9">
    <source>
        <dbReference type="Proteomes" id="UP000654401"/>
    </source>
</evidence>
<keyword evidence="4 7" id="KW-0812">Transmembrane</keyword>
<keyword evidence="3" id="KW-1003">Cell membrane</keyword>
<dbReference type="InterPro" id="IPR003400">
    <property type="entry name" value="ExbD"/>
</dbReference>
<gene>
    <name evidence="8" type="ORF">H8D24_07530</name>
</gene>
<evidence type="ECO:0000256" key="7">
    <source>
        <dbReference type="RuleBase" id="RU003879"/>
    </source>
</evidence>
<comment type="caution">
    <text evidence="8">The sequence shown here is derived from an EMBL/GenBank/DDBJ whole genome shotgun (WGS) entry which is preliminary data.</text>
</comment>
<evidence type="ECO:0000256" key="1">
    <source>
        <dbReference type="ARBA" id="ARBA00004162"/>
    </source>
</evidence>
<dbReference type="GO" id="GO:0005886">
    <property type="term" value="C:plasma membrane"/>
    <property type="evidence" value="ECO:0007669"/>
    <property type="project" value="UniProtKB-SubCell"/>
</dbReference>
<organism evidence="8 9">
    <name type="scientific">Candidatus Thiopontia autotrophica</name>
    <dbReference type="NCBI Taxonomy" id="2841688"/>
    <lineage>
        <taxon>Bacteria</taxon>
        <taxon>Pseudomonadati</taxon>
        <taxon>Pseudomonadota</taxon>
        <taxon>Gammaproteobacteria</taxon>
        <taxon>Candidatus Thiopontia</taxon>
    </lineage>
</organism>
<dbReference type="EMBL" id="JACNFK010000035">
    <property type="protein sequence ID" value="MBC8520240.1"/>
    <property type="molecule type" value="Genomic_DNA"/>
</dbReference>
<dbReference type="PANTHER" id="PTHR30558">
    <property type="entry name" value="EXBD MEMBRANE COMPONENT OF PMF-DRIVEN MACROMOLECULE IMPORT SYSTEM"/>
    <property type="match status" value="1"/>
</dbReference>
<keyword evidence="6" id="KW-0472">Membrane</keyword>
<dbReference type="Proteomes" id="UP000654401">
    <property type="component" value="Unassembled WGS sequence"/>
</dbReference>
<dbReference type="GO" id="GO:0015031">
    <property type="term" value="P:protein transport"/>
    <property type="evidence" value="ECO:0007669"/>
    <property type="project" value="UniProtKB-KW"/>
</dbReference>
<dbReference type="AlphaFoldDB" id="A0A8J6PF53"/>